<dbReference type="OrthoDB" id="659365at2"/>
<organism evidence="2 3">
    <name type="scientific">Mangrovimonas yunxiaonensis</name>
    <dbReference type="NCBI Taxonomy" id="1197477"/>
    <lineage>
        <taxon>Bacteria</taxon>
        <taxon>Pseudomonadati</taxon>
        <taxon>Bacteroidota</taxon>
        <taxon>Flavobacteriia</taxon>
        <taxon>Flavobacteriales</taxon>
        <taxon>Flavobacteriaceae</taxon>
        <taxon>Mangrovimonas</taxon>
    </lineage>
</organism>
<evidence type="ECO:0000313" key="3">
    <source>
        <dbReference type="Proteomes" id="UP000028521"/>
    </source>
</evidence>
<gene>
    <name evidence="2" type="ORF">IA57_09385</name>
</gene>
<dbReference type="RefSeq" id="WP_036122294.1">
    <property type="nucleotide sequence ID" value="NZ_BMET01000006.1"/>
</dbReference>
<protein>
    <recommendedName>
        <fullName evidence="1">Nucleotide modification associated domain-containing protein</fullName>
    </recommendedName>
</protein>
<dbReference type="STRING" id="1197477.IA57_09385"/>
<dbReference type="InterPro" id="IPR011630">
    <property type="entry name" value="DUF1599"/>
</dbReference>
<name>A0A084TIY2_9FLAO</name>
<evidence type="ECO:0000259" key="1">
    <source>
        <dbReference type="Pfam" id="PF07659"/>
    </source>
</evidence>
<reference evidence="2 3" key="1">
    <citation type="journal article" date="2014" name="Genome Announc.">
        <title>Draft Genome Sequence of the Algicidal Bacterium Mangrovimonas yunxiaonensis Strain LY01.</title>
        <authorList>
            <person name="Li Y."/>
            <person name="Zhu H."/>
            <person name="Li C."/>
            <person name="Zhang H."/>
            <person name="Chen Z."/>
            <person name="Zheng W."/>
            <person name="Xu H."/>
            <person name="Zheng T."/>
        </authorList>
    </citation>
    <scope>NUCLEOTIDE SEQUENCE [LARGE SCALE GENOMIC DNA]</scope>
    <source>
        <strain evidence="2 3">LY01</strain>
    </source>
</reference>
<sequence length="179" mass="20651">MQNTSKQYDRVIAICRDLFVKKMLDYGSAWRILRLPSLTDQIFIKAQRIRGLQENAVRKVDEGEVSEFIGIVNYCTMALIQLEKGVVEQPDMDVEAATKLYDEKIAETKQLMLDKNHDYGEAWRDMRVSSLTDLILQKLLRVKQIEDNAGQTLVSEGIDANYQDMINYAVFAMIHLNEE</sequence>
<dbReference type="Pfam" id="PF07659">
    <property type="entry name" value="DUF1599"/>
    <property type="match status" value="2"/>
</dbReference>
<dbReference type="Proteomes" id="UP000028521">
    <property type="component" value="Unassembled WGS sequence"/>
</dbReference>
<keyword evidence="3" id="KW-1185">Reference proteome</keyword>
<feature type="domain" description="Nucleotide modification associated" evidence="1">
    <location>
        <begin position="115"/>
        <end position="176"/>
    </location>
</feature>
<accession>A0A084TIY2</accession>
<evidence type="ECO:0000313" key="2">
    <source>
        <dbReference type="EMBL" id="KFB00668.1"/>
    </source>
</evidence>
<feature type="domain" description="Nucleotide modification associated" evidence="1">
    <location>
        <begin position="22"/>
        <end position="82"/>
    </location>
</feature>
<comment type="caution">
    <text evidence="2">The sequence shown here is derived from an EMBL/GenBank/DDBJ whole genome shotgun (WGS) entry which is preliminary data.</text>
</comment>
<reference evidence="3" key="2">
    <citation type="submission" date="2014-07" db="EMBL/GenBank/DDBJ databases">
        <title>Genome sequence of Mangrovimonas yunxiaonensis.</title>
        <authorList>
            <person name="Li Y."/>
            <person name="Zheng T."/>
        </authorList>
    </citation>
    <scope>NUCLEOTIDE SEQUENCE [LARGE SCALE GENOMIC DNA]</scope>
    <source>
        <strain evidence="3">LY01</strain>
    </source>
</reference>
<dbReference type="EMBL" id="JPFK01000007">
    <property type="protein sequence ID" value="KFB00668.1"/>
    <property type="molecule type" value="Genomic_DNA"/>
</dbReference>
<dbReference type="eggNOG" id="ENOG502Z7RJ">
    <property type="taxonomic scope" value="Bacteria"/>
</dbReference>
<proteinExistence type="predicted"/>
<dbReference type="AlphaFoldDB" id="A0A084TIY2"/>